<name>A0A810BJL4_9BRAD</name>
<dbReference type="EMBL" id="AP023097">
    <property type="protein sequence ID" value="BCE75700.1"/>
    <property type="molecule type" value="Genomic_DNA"/>
</dbReference>
<dbReference type="AlphaFoldDB" id="A0A810BJL4"/>
<keyword evidence="1" id="KW-0472">Membrane</keyword>
<dbReference type="Pfam" id="PF15956">
    <property type="entry name" value="DUF4760"/>
    <property type="match status" value="1"/>
</dbReference>
<feature type="transmembrane region" description="Helical" evidence="1">
    <location>
        <begin position="7"/>
        <end position="28"/>
    </location>
</feature>
<gene>
    <name evidence="2" type="ORF">XF8B_58110</name>
</gene>
<proteinExistence type="predicted"/>
<keyword evidence="1" id="KW-1133">Transmembrane helix</keyword>
<evidence type="ECO:0000313" key="2">
    <source>
        <dbReference type="EMBL" id="BCE75700.1"/>
    </source>
</evidence>
<reference evidence="2" key="1">
    <citation type="submission" date="2020-05" db="EMBL/GenBank/DDBJ databases">
        <title>Complete genome sequence of Bradyrhizobium diazoefficiens XF8 isolated from soybean nodule.</title>
        <authorList>
            <person name="Noda R."/>
            <person name="Kakizaki K."/>
            <person name="Minamisawa K."/>
        </authorList>
    </citation>
    <scope>NUCLEOTIDE SEQUENCE</scope>
    <source>
        <strain evidence="2">XF8</strain>
    </source>
</reference>
<keyword evidence="1" id="KW-0812">Transmembrane</keyword>
<protein>
    <recommendedName>
        <fullName evidence="3">DUF4760 domain-containing protein</fullName>
    </recommendedName>
</protein>
<feature type="transmembrane region" description="Helical" evidence="1">
    <location>
        <begin position="48"/>
        <end position="69"/>
    </location>
</feature>
<dbReference type="InterPro" id="IPR031876">
    <property type="entry name" value="DUF4760"/>
</dbReference>
<accession>A0A810BJL4</accession>
<organism evidence="2">
    <name type="scientific">Bradyrhizobium diazoefficiens</name>
    <dbReference type="NCBI Taxonomy" id="1355477"/>
    <lineage>
        <taxon>Bacteria</taxon>
        <taxon>Pseudomonadati</taxon>
        <taxon>Pseudomonadota</taxon>
        <taxon>Alphaproteobacteria</taxon>
        <taxon>Hyphomicrobiales</taxon>
        <taxon>Nitrobacteraceae</taxon>
        <taxon>Bradyrhizobium</taxon>
    </lineage>
</organism>
<evidence type="ECO:0008006" key="3">
    <source>
        <dbReference type="Google" id="ProtNLM"/>
    </source>
</evidence>
<evidence type="ECO:0000256" key="1">
    <source>
        <dbReference type="SAM" id="Phobius"/>
    </source>
</evidence>
<sequence>MKRPDSIIAVISLAAIAVWTFVALPIIYLPSGKSDTFLGIGNTAWTAVGALATVVYCCLTAGLLFFAVYQVTTARADAKINRTLAACDRYDTDPVLDGVARRIAEAFDNGDLAKDPKKYKVDLFSIFNYFESIAIGVSRGQYDEEIVRDQLEHIIVSYVDDIIVSGVSGWPKVSVGEDEYFNHMMKLYREWKAA</sequence>